<sequence length="133" mass="14423">MQPALCSSKSSPHLKCGHPADSAPSRIKHLPQPPPPPPPCGHTCIKVGKSGRRRAGRGARARRPRSCADRAEPRTGVPPPDPSAALRPSRPQKGGERRVQGGALPRINMKRSRAERRPIQTERMSAQIFPCDP</sequence>
<organism evidence="2 3">
    <name type="scientific">Oryzias javanicus</name>
    <name type="common">Javanese ricefish</name>
    <name type="synonym">Aplocheilus javanicus</name>
    <dbReference type="NCBI Taxonomy" id="123683"/>
    <lineage>
        <taxon>Eukaryota</taxon>
        <taxon>Metazoa</taxon>
        <taxon>Chordata</taxon>
        <taxon>Craniata</taxon>
        <taxon>Vertebrata</taxon>
        <taxon>Euteleostomi</taxon>
        <taxon>Actinopterygii</taxon>
        <taxon>Neopterygii</taxon>
        <taxon>Teleostei</taxon>
        <taxon>Neoteleostei</taxon>
        <taxon>Acanthomorphata</taxon>
        <taxon>Ovalentaria</taxon>
        <taxon>Atherinomorphae</taxon>
        <taxon>Beloniformes</taxon>
        <taxon>Adrianichthyidae</taxon>
        <taxon>Oryziinae</taxon>
        <taxon>Oryzias</taxon>
    </lineage>
</organism>
<dbReference type="EMBL" id="CM012440">
    <property type="protein sequence ID" value="RVE73556.1"/>
    <property type="molecule type" value="Genomic_DNA"/>
</dbReference>
<keyword evidence="3" id="KW-1185">Reference proteome</keyword>
<reference evidence="2 3" key="2">
    <citation type="submission" date="2019-01" db="EMBL/GenBank/DDBJ databases">
        <title>A chromosome length genome reference of the Java medaka (oryzias javanicus).</title>
        <authorList>
            <person name="Herpin A."/>
            <person name="Takehana Y."/>
            <person name="Naruse K."/>
            <person name="Ansai S."/>
            <person name="Kawaguchi M."/>
        </authorList>
    </citation>
    <scope>NUCLEOTIDE SEQUENCE [LARGE SCALE GENOMIC DNA]</scope>
    <source>
        <strain evidence="2">RS831</strain>
        <tissue evidence="2">Whole body</tissue>
    </source>
</reference>
<gene>
    <name evidence="2" type="ORF">OJAV_G00032600</name>
</gene>
<feature type="compositionally biased region" description="Polar residues" evidence="1">
    <location>
        <begin position="1"/>
        <end position="11"/>
    </location>
</feature>
<evidence type="ECO:0000313" key="3">
    <source>
        <dbReference type="Proteomes" id="UP000283210"/>
    </source>
</evidence>
<dbReference type="Proteomes" id="UP000283210">
    <property type="component" value="Chromosome 4"/>
</dbReference>
<protein>
    <submittedName>
        <fullName evidence="2">Uncharacterized protein</fullName>
    </submittedName>
</protein>
<accession>A0A437DF16</accession>
<feature type="compositionally biased region" description="Basic residues" evidence="1">
    <location>
        <begin position="49"/>
        <end position="65"/>
    </location>
</feature>
<reference evidence="2 3" key="1">
    <citation type="submission" date="2018-11" db="EMBL/GenBank/DDBJ databases">
        <authorList>
            <person name="Lopez-Roques C."/>
            <person name="Donnadieu C."/>
            <person name="Bouchez O."/>
            <person name="Klopp C."/>
            <person name="Cabau C."/>
            <person name="Zahm M."/>
        </authorList>
    </citation>
    <scope>NUCLEOTIDE SEQUENCE [LARGE SCALE GENOMIC DNA]</scope>
    <source>
        <strain evidence="2">RS831</strain>
        <tissue evidence="2">Whole body</tissue>
    </source>
</reference>
<feature type="compositionally biased region" description="Pro residues" evidence="1">
    <location>
        <begin position="31"/>
        <end position="40"/>
    </location>
</feature>
<feature type="region of interest" description="Disordered" evidence="1">
    <location>
        <begin position="1"/>
        <end position="133"/>
    </location>
</feature>
<evidence type="ECO:0000256" key="1">
    <source>
        <dbReference type="SAM" id="MobiDB-lite"/>
    </source>
</evidence>
<dbReference type="AlphaFoldDB" id="A0A437DF16"/>
<evidence type="ECO:0000313" key="2">
    <source>
        <dbReference type="EMBL" id="RVE73556.1"/>
    </source>
</evidence>
<name>A0A437DF16_ORYJA</name>
<proteinExistence type="predicted"/>